<dbReference type="NCBIfam" id="TIGR00955">
    <property type="entry name" value="3a01204"/>
    <property type="match status" value="1"/>
</dbReference>
<evidence type="ECO:0000259" key="11">
    <source>
        <dbReference type="PROSITE" id="PS50893"/>
    </source>
</evidence>
<sequence length="664" mass="73314">MAAVEPTNETLTKPQLIYPSLTGNGTTLRKEKLSDASVVSRYEPPPPTSTTINIEAITLSWHNLNVWLPAANNSCCGLKKPPPHLAKPKQILNNVSGIVRPGELLALMGASGAGKTTLLNMLTGRNRGALKLDGNISINGKKIDKDITSISAYVQQVDLFVGTMTVREHLTFQSQLRMDKEISQKDRLLRVEEVIVEMGLSKSQHTVIGIPGRIKGISGGEMKRLAFASEVLTNPPLMFCDEPTSGLDSFMAQNMVSVMKDMAARGKTVIVTIHQPSSEVFAMFDRLLLMSEGRVAYLGGADKAQEFFAQVGLPCPANFNPADHYIYSLAIVSGREAECRARAQQVCDTFASSKRGVNIAEVTQKIAQQSNTDLIAVSQCKRSPYKAGWMKQFQAVLWRSYLSVKREPLLVRVRLIQTVFIAVLLGLIYLRQRITSEGVANINGAIFIFLTNLTFGNVFAVVGVFTGEVPIFIREHTNGMYRVDVYFLCKILVEVPTFVVIPFIFITIGYWMTGMYPDTAAYFVACGIIILFTNAAVSFGYFISCAAGSNNLAMALAPACIIPLLLFGGFFLNNSSVPPYFIWLAYLSWFKYGNEALAINQWSRVTNITCSTSRFPCASDGHAVLEQLHYHEDNMAFDIWMLIVLIVGYRLAAFIALALRARRQ</sequence>
<dbReference type="GO" id="GO:0030659">
    <property type="term" value="C:cytoplasmic vesicle membrane"/>
    <property type="evidence" value="ECO:0007669"/>
    <property type="project" value="TreeGrafter"/>
</dbReference>
<reference evidence="13" key="1">
    <citation type="submission" date="2017-01" db="EMBL/GenBank/DDBJ databases">
        <title>Comparative genomics of anhydrobiosis in the tardigrade Hypsibius dujardini.</title>
        <authorList>
            <person name="Yoshida Y."/>
            <person name="Koutsovoulos G."/>
            <person name="Laetsch D."/>
            <person name="Stevens L."/>
            <person name="Kumar S."/>
            <person name="Horikawa D."/>
            <person name="Ishino K."/>
            <person name="Komine S."/>
            <person name="Tomita M."/>
            <person name="Blaxter M."/>
            <person name="Arakawa K."/>
        </authorList>
    </citation>
    <scope>NUCLEOTIDE SEQUENCE [LARGE SCALE GENOMIC DNA]</scope>
    <source>
        <strain evidence="13">Z151</strain>
    </source>
</reference>
<keyword evidence="4 10" id="KW-0812">Transmembrane</keyword>
<protein>
    <recommendedName>
        <fullName evidence="9">Protein white</fullName>
    </recommendedName>
</protein>
<evidence type="ECO:0000256" key="7">
    <source>
        <dbReference type="ARBA" id="ARBA00022989"/>
    </source>
</evidence>
<keyword evidence="5" id="KW-0547">Nucleotide-binding</keyword>
<dbReference type="GO" id="GO:0005886">
    <property type="term" value="C:plasma membrane"/>
    <property type="evidence" value="ECO:0007669"/>
    <property type="project" value="TreeGrafter"/>
</dbReference>
<evidence type="ECO:0000313" key="12">
    <source>
        <dbReference type="EMBL" id="OWA50620.1"/>
    </source>
</evidence>
<dbReference type="Pfam" id="PF19055">
    <property type="entry name" value="ABC2_membrane_7"/>
    <property type="match status" value="1"/>
</dbReference>
<dbReference type="SUPFAM" id="SSF52540">
    <property type="entry name" value="P-loop containing nucleoside triphosphate hydrolases"/>
    <property type="match status" value="1"/>
</dbReference>
<dbReference type="OrthoDB" id="66620at2759"/>
<comment type="subcellular location">
    <subcellularLocation>
        <location evidence="1">Membrane</location>
        <topology evidence="1">Multi-pass membrane protein</topology>
    </subcellularLocation>
</comment>
<evidence type="ECO:0000256" key="10">
    <source>
        <dbReference type="SAM" id="Phobius"/>
    </source>
</evidence>
<evidence type="ECO:0000256" key="1">
    <source>
        <dbReference type="ARBA" id="ARBA00004141"/>
    </source>
</evidence>
<comment type="similarity">
    <text evidence="2">Belongs to the ABC transporter superfamily. ABCG family. Eye pigment precursor importer (TC 3.A.1.204) subfamily.</text>
</comment>
<dbReference type="PROSITE" id="PS50893">
    <property type="entry name" value="ABC_TRANSPORTER_2"/>
    <property type="match status" value="1"/>
</dbReference>
<evidence type="ECO:0000256" key="4">
    <source>
        <dbReference type="ARBA" id="ARBA00022692"/>
    </source>
</evidence>
<feature type="transmembrane region" description="Helical" evidence="10">
    <location>
        <begin position="485"/>
        <end position="508"/>
    </location>
</feature>
<feature type="transmembrane region" description="Helical" evidence="10">
    <location>
        <begin position="520"/>
        <end position="543"/>
    </location>
</feature>
<feature type="domain" description="ABC transporter" evidence="11">
    <location>
        <begin position="52"/>
        <end position="317"/>
    </location>
</feature>
<evidence type="ECO:0000256" key="8">
    <source>
        <dbReference type="ARBA" id="ARBA00023136"/>
    </source>
</evidence>
<dbReference type="EMBL" id="MTYJ01000198">
    <property type="protein sequence ID" value="OWA50620.1"/>
    <property type="molecule type" value="Genomic_DNA"/>
</dbReference>
<dbReference type="InterPro" id="IPR017871">
    <property type="entry name" value="ABC_transporter-like_CS"/>
</dbReference>
<dbReference type="PROSITE" id="PS00211">
    <property type="entry name" value="ABC_TRANSPORTER_1"/>
    <property type="match status" value="1"/>
</dbReference>
<dbReference type="InterPro" id="IPR003439">
    <property type="entry name" value="ABC_transporter-like_ATP-bd"/>
</dbReference>
<dbReference type="InterPro" id="IPR013525">
    <property type="entry name" value="ABC2_TM"/>
</dbReference>
<dbReference type="Pfam" id="PF01061">
    <property type="entry name" value="ABC2_membrane"/>
    <property type="match status" value="1"/>
</dbReference>
<organism evidence="12 13">
    <name type="scientific">Hypsibius exemplaris</name>
    <name type="common">Freshwater tardigrade</name>
    <dbReference type="NCBI Taxonomy" id="2072580"/>
    <lineage>
        <taxon>Eukaryota</taxon>
        <taxon>Metazoa</taxon>
        <taxon>Ecdysozoa</taxon>
        <taxon>Tardigrada</taxon>
        <taxon>Eutardigrada</taxon>
        <taxon>Parachela</taxon>
        <taxon>Hypsibioidea</taxon>
        <taxon>Hypsibiidae</taxon>
        <taxon>Hypsibius</taxon>
    </lineage>
</organism>
<feature type="transmembrane region" description="Helical" evidence="10">
    <location>
        <begin position="442"/>
        <end position="465"/>
    </location>
</feature>
<keyword evidence="8 10" id="KW-0472">Membrane</keyword>
<dbReference type="Gene3D" id="3.40.50.300">
    <property type="entry name" value="P-loop containing nucleotide triphosphate hydrolases"/>
    <property type="match status" value="1"/>
</dbReference>
<dbReference type="CDD" id="cd03213">
    <property type="entry name" value="ABCG_EPDR"/>
    <property type="match status" value="1"/>
</dbReference>
<dbReference type="InterPro" id="IPR005284">
    <property type="entry name" value="Pigment_permease/Abcg"/>
</dbReference>
<evidence type="ECO:0000256" key="6">
    <source>
        <dbReference type="ARBA" id="ARBA00022840"/>
    </source>
</evidence>
<keyword evidence="7 10" id="KW-1133">Transmembrane helix</keyword>
<keyword evidence="3" id="KW-0813">Transport</keyword>
<evidence type="ECO:0000256" key="9">
    <source>
        <dbReference type="ARBA" id="ARBA00039188"/>
    </source>
</evidence>
<keyword evidence="13" id="KW-1185">Reference proteome</keyword>
<dbReference type="GO" id="GO:0140359">
    <property type="term" value="F:ABC-type transporter activity"/>
    <property type="evidence" value="ECO:0007669"/>
    <property type="project" value="InterPro"/>
</dbReference>
<feature type="transmembrane region" description="Helical" evidence="10">
    <location>
        <begin position="409"/>
        <end position="430"/>
    </location>
</feature>
<proteinExistence type="inferred from homology"/>
<dbReference type="InterPro" id="IPR027417">
    <property type="entry name" value="P-loop_NTPase"/>
</dbReference>
<feature type="transmembrane region" description="Helical" evidence="10">
    <location>
        <begin position="639"/>
        <end position="659"/>
    </location>
</feature>
<dbReference type="PANTHER" id="PTHR48041">
    <property type="entry name" value="ABC TRANSPORTER G FAMILY MEMBER 28"/>
    <property type="match status" value="1"/>
</dbReference>
<dbReference type="PANTHER" id="PTHR48041:SF129">
    <property type="entry name" value="PROTEIN WHITE"/>
    <property type="match status" value="1"/>
</dbReference>
<keyword evidence="6" id="KW-0067">ATP-binding</keyword>
<dbReference type="AlphaFoldDB" id="A0A9X6NAW1"/>
<evidence type="ECO:0000313" key="13">
    <source>
        <dbReference type="Proteomes" id="UP000192578"/>
    </source>
</evidence>
<dbReference type="InterPro" id="IPR003593">
    <property type="entry name" value="AAA+_ATPase"/>
</dbReference>
<dbReference type="GO" id="GO:0005524">
    <property type="term" value="F:ATP binding"/>
    <property type="evidence" value="ECO:0007669"/>
    <property type="project" value="UniProtKB-KW"/>
</dbReference>
<accession>A0A9X6NAW1</accession>
<evidence type="ECO:0000256" key="3">
    <source>
        <dbReference type="ARBA" id="ARBA00022448"/>
    </source>
</evidence>
<dbReference type="InterPro" id="IPR043926">
    <property type="entry name" value="ABCG_dom"/>
</dbReference>
<dbReference type="GO" id="GO:0016887">
    <property type="term" value="F:ATP hydrolysis activity"/>
    <property type="evidence" value="ECO:0007669"/>
    <property type="project" value="InterPro"/>
</dbReference>
<dbReference type="InterPro" id="IPR050352">
    <property type="entry name" value="ABCG_transporters"/>
</dbReference>
<evidence type="ECO:0000256" key="5">
    <source>
        <dbReference type="ARBA" id="ARBA00022741"/>
    </source>
</evidence>
<comment type="caution">
    <text evidence="12">The sequence shown here is derived from an EMBL/GenBank/DDBJ whole genome shotgun (WGS) entry which is preliminary data.</text>
</comment>
<name>A0A9X6NAW1_HYPEX</name>
<gene>
    <name evidence="12" type="ORF">BV898_15131</name>
</gene>
<dbReference type="SMART" id="SM00382">
    <property type="entry name" value="AAA"/>
    <property type="match status" value="1"/>
</dbReference>
<feature type="transmembrane region" description="Helical" evidence="10">
    <location>
        <begin position="552"/>
        <end position="572"/>
    </location>
</feature>
<dbReference type="Proteomes" id="UP000192578">
    <property type="component" value="Unassembled WGS sequence"/>
</dbReference>
<dbReference type="Pfam" id="PF00005">
    <property type="entry name" value="ABC_tran"/>
    <property type="match status" value="1"/>
</dbReference>
<evidence type="ECO:0000256" key="2">
    <source>
        <dbReference type="ARBA" id="ARBA00005814"/>
    </source>
</evidence>